<feature type="transmembrane region" description="Helical" evidence="1">
    <location>
        <begin position="151"/>
        <end position="169"/>
    </location>
</feature>
<keyword evidence="1" id="KW-0812">Transmembrane</keyword>
<keyword evidence="1" id="KW-0472">Membrane</keyword>
<reference evidence="2 3" key="1">
    <citation type="submission" date="2023-02" db="EMBL/GenBank/DDBJ databases">
        <title>Host association and intracellularity evolved multiple times independently in the Rickettsiales.</title>
        <authorList>
            <person name="Castelli M."/>
            <person name="Nardi T."/>
            <person name="Gammuto L."/>
            <person name="Bellinzona G."/>
            <person name="Sabaneyeva E."/>
            <person name="Potekhin A."/>
            <person name="Serra V."/>
            <person name="Petroni G."/>
            <person name="Sassera D."/>
        </authorList>
    </citation>
    <scope>NUCLEOTIDE SEQUENCE [LARGE SCALE GENOMIC DNA]</scope>
    <source>
        <strain evidence="2 3">BOD18</strain>
    </source>
</reference>
<proteinExistence type="predicted"/>
<evidence type="ECO:0000313" key="2">
    <source>
        <dbReference type="EMBL" id="MDZ5762667.1"/>
    </source>
</evidence>
<keyword evidence="1" id="KW-1133">Transmembrane helix</keyword>
<dbReference type="RefSeq" id="WP_322498116.1">
    <property type="nucleotide sequence ID" value="NZ_JARGYT010000084.1"/>
</dbReference>
<sequence length="276" mass="31829">MDSQYNDENLDVEEWIYFVQRADDFITNFGERLATRSGSGWRKHSEILQSEKPFSTQVTEFTRNLISYVIFWSGYYQIIHNLFIPGLLSYYKKYNGLSDDYVVQILEAIKVSVPSQKDMILDVGCDALLFYGMSAIFSEKPYIPRFKDGKFVIGELFVLLFSVFKYSVFGKRSNTEGHDTHDTIAFDTILVFTSPIISRLILPKFKWFFKASDQVMDQIMLATFSSISELHKYIGNCFLERKLLVESAKSITESECNIPGGTTLEDLHNDNGQYDL</sequence>
<gene>
    <name evidence="2" type="ORF">Cyrtocomes_01058</name>
</gene>
<dbReference type="EMBL" id="JARGYT010000084">
    <property type="protein sequence ID" value="MDZ5762667.1"/>
    <property type="molecule type" value="Genomic_DNA"/>
</dbReference>
<keyword evidence="3" id="KW-1185">Reference proteome</keyword>
<accession>A0ABU5L9E5</accession>
<dbReference type="Proteomes" id="UP001293791">
    <property type="component" value="Unassembled WGS sequence"/>
</dbReference>
<name>A0ABU5L9E5_9RICK</name>
<comment type="caution">
    <text evidence="2">The sequence shown here is derived from an EMBL/GenBank/DDBJ whole genome shotgun (WGS) entry which is preliminary data.</text>
</comment>
<protein>
    <submittedName>
        <fullName evidence="2">Uncharacterized protein</fullName>
    </submittedName>
</protein>
<evidence type="ECO:0000313" key="3">
    <source>
        <dbReference type="Proteomes" id="UP001293791"/>
    </source>
</evidence>
<organism evidence="2 3">
    <name type="scientific">Candidatus Cyrtobacter comes</name>
    <dbReference type="NCBI Taxonomy" id="675776"/>
    <lineage>
        <taxon>Bacteria</taxon>
        <taxon>Pseudomonadati</taxon>
        <taxon>Pseudomonadota</taxon>
        <taxon>Alphaproteobacteria</taxon>
        <taxon>Rickettsiales</taxon>
        <taxon>Candidatus Midichloriaceae</taxon>
        <taxon>Candidatus Cyrtobacter</taxon>
    </lineage>
</organism>
<feature type="transmembrane region" description="Helical" evidence="1">
    <location>
        <begin position="65"/>
        <end position="84"/>
    </location>
</feature>
<feature type="transmembrane region" description="Helical" evidence="1">
    <location>
        <begin position="184"/>
        <end position="202"/>
    </location>
</feature>
<evidence type="ECO:0000256" key="1">
    <source>
        <dbReference type="SAM" id="Phobius"/>
    </source>
</evidence>